<reference evidence="4" key="1">
    <citation type="submission" date="2024-06" db="EMBL/GenBank/DDBJ databases">
        <authorList>
            <person name="Ryan C."/>
        </authorList>
    </citation>
    <scope>NUCLEOTIDE SEQUENCE [LARGE SCALE GENOMIC DNA]</scope>
</reference>
<reference evidence="3 4" key="2">
    <citation type="submission" date="2024-10" db="EMBL/GenBank/DDBJ databases">
        <authorList>
            <person name="Ryan C."/>
        </authorList>
    </citation>
    <scope>NUCLEOTIDE SEQUENCE [LARGE SCALE GENOMIC DNA]</scope>
</reference>
<keyword evidence="2" id="KW-0472">Membrane</keyword>
<dbReference type="AlphaFoldDB" id="A0ABC9DQG6"/>
<keyword evidence="4" id="KW-1185">Reference proteome</keyword>
<dbReference type="Proteomes" id="UP001497457">
    <property type="component" value="Chromosome 34rd"/>
</dbReference>
<evidence type="ECO:0000313" key="4">
    <source>
        <dbReference type="Proteomes" id="UP001497457"/>
    </source>
</evidence>
<feature type="transmembrane region" description="Helical" evidence="2">
    <location>
        <begin position="90"/>
        <end position="110"/>
    </location>
</feature>
<proteinExistence type="predicted"/>
<evidence type="ECO:0000313" key="3">
    <source>
        <dbReference type="EMBL" id="CAL5042976.1"/>
    </source>
</evidence>
<dbReference type="EMBL" id="OZ075144">
    <property type="protein sequence ID" value="CAL5042976.1"/>
    <property type="molecule type" value="Genomic_DNA"/>
</dbReference>
<name>A0ABC9DQG6_9POAL</name>
<sequence length="128" mass="13323">MAAALRSPSSTPWRNLDSPPVDSPPPTSQGGSGKGDVARKMVKDVEHVLANLENEGVEIDGKIASIIDGGMAKIKAEAARVNITGLKRKGMMVLLAISSAAFGFLMGSGLSEQAIYAGVGRRVIYGEI</sequence>
<accession>A0ABC9DQG6</accession>
<keyword evidence="2" id="KW-1133">Transmembrane helix</keyword>
<organism evidence="3 4">
    <name type="scientific">Urochloa decumbens</name>
    <dbReference type="NCBI Taxonomy" id="240449"/>
    <lineage>
        <taxon>Eukaryota</taxon>
        <taxon>Viridiplantae</taxon>
        <taxon>Streptophyta</taxon>
        <taxon>Embryophyta</taxon>
        <taxon>Tracheophyta</taxon>
        <taxon>Spermatophyta</taxon>
        <taxon>Magnoliopsida</taxon>
        <taxon>Liliopsida</taxon>
        <taxon>Poales</taxon>
        <taxon>Poaceae</taxon>
        <taxon>PACMAD clade</taxon>
        <taxon>Panicoideae</taxon>
        <taxon>Panicodae</taxon>
        <taxon>Paniceae</taxon>
        <taxon>Melinidinae</taxon>
        <taxon>Urochloa</taxon>
    </lineage>
</organism>
<protein>
    <submittedName>
        <fullName evidence="3">Uncharacterized protein</fullName>
    </submittedName>
</protein>
<feature type="region of interest" description="Disordered" evidence="1">
    <location>
        <begin position="1"/>
        <end position="37"/>
    </location>
</feature>
<gene>
    <name evidence="3" type="ORF">URODEC1_LOCUS87461</name>
</gene>
<evidence type="ECO:0000256" key="1">
    <source>
        <dbReference type="SAM" id="MobiDB-lite"/>
    </source>
</evidence>
<keyword evidence="2" id="KW-0812">Transmembrane</keyword>
<evidence type="ECO:0000256" key="2">
    <source>
        <dbReference type="SAM" id="Phobius"/>
    </source>
</evidence>